<protein>
    <submittedName>
        <fullName evidence="5">2,4-dihydroxyhept-2-ene-1,7-dioic acid aldolase</fullName>
    </submittedName>
</protein>
<dbReference type="PANTHER" id="PTHR30502">
    <property type="entry name" value="2-KETO-3-DEOXY-L-RHAMNONATE ALDOLASE"/>
    <property type="match status" value="1"/>
</dbReference>
<proteinExistence type="inferred from homology"/>
<evidence type="ECO:0000256" key="2">
    <source>
        <dbReference type="ARBA" id="ARBA00022723"/>
    </source>
</evidence>
<evidence type="ECO:0000256" key="3">
    <source>
        <dbReference type="ARBA" id="ARBA00023239"/>
    </source>
</evidence>
<feature type="domain" description="HpcH/HpaI aldolase/citrate lyase" evidence="4">
    <location>
        <begin position="20"/>
        <end position="236"/>
    </location>
</feature>
<dbReference type="GO" id="GO:0046872">
    <property type="term" value="F:metal ion binding"/>
    <property type="evidence" value="ECO:0007669"/>
    <property type="project" value="UniProtKB-KW"/>
</dbReference>
<evidence type="ECO:0000313" key="6">
    <source>
        <dbReference type="Proteomes" id="UP000070371"/>
    </source>
</evidence>
<dbReference type="RefSeq" id="WP_039002965.1">
    <property type="nucleotide sequence ID" value="NZ_CP014327.1"/>
</dbReference>
<dbReference type="InterPro" id="IPR040442">
    <property type="entry name" value="Pyrv_kinase-like_dom_sf"/>
</dbReference>
<dbReference type="KEGG" id="hat:RC74_03310"/>
<comment type="similarity">
    <text evidence="1">Belongs to the HpcH/HpaI aldolase family.</text>
</comment>
<dbReference type="InterPro" id="IPR015813">
    <property type="entry name" value="Pyrv/PenolPyrv_kinase-like_dom"/>
</dbReference>
<dbReference type="Proteomes" id="UP000070371">
    <property type="component" value="Chromosome"/>
</dbReference>
<keyword evidence="2" id="KW-0479">Metal-binding</keyword>
<gene>
    <name evidence="5" type="ORF">RC74_03310</name>
</gene>
<reference evidence="5 6" key="1">
    <citation type="submission" date="2016-02" db="EMBL/GenBank/DDBJ databases">
        <title>Complete genome sequence of Halocynthiibacter arcticus PAMC 20958t from arctic marine sediment.</title>
        <authorList>
            <person name="Lee Y.M."/>
            <person name="Baek K."/>
            <person name="Lee H.K."/>
            <person name="Shin S.C."/>
        </authorList>
    </citation>
    <scope>NUCLEOTIDE SEQUENCE [LARGE SCALE GENOMIC DNA]</scope>
    <source>
        <strain evidence="5">PAMC 20958</strain>
    </source>
</reference>
<dbReference type="GO" id="GO:0005737">
    <property type="term" value="C:cytoplasm"/>
    <property type="evidence" value="ECO:0007669"/>
    <property type="project" value="TreeGrafter"/>
</dbReference>
<dbReference type="EMBL" id="CP014327">
    <property type="protein sequence ID" value="AML50421.1"/>
    <property type="molecule type" value="Genomic_DNA"/>
</dbReference>
<dbReference type="AlphaFoldDB" id="A0A126UWG3"/>
<accession>A0A126UWG3</accession>
<organism evidence="5 6">
    <name type="scientific">Falsihalocynthiibacter arcticus</name>
    <dbReference type="NCBI Taxonomy" id="1579316"/>
    <lineage>
        <taxon>Bacteria</taxon>
        <taxon>Pseudomonadati</taxon>
        <taxon>Pseudomonadota</taxon>
        <taxon>Alphaproteobacteria</taxon>
        <taxon>Rhodobacterales</taxon>
        <taxon>Roseobacteraceae</taxon>
        <taxon>Falsihalocynthiibacter</taxon>
    </lineage>
</organism>
<evidence type="ECO:0000313" key="5">
    <source>
        <dbReference type="EMBL" id="AML50421.1"/>
    </source>
</evidence>
<keyword evidence="6" id="KW-1185">Reference proteome</keyword>
<dbReference type="InterPro" id="IPR005000">
    <property type="entry name" value="Aldolase/citrate-lyase_domain"/>
</dbReference>
<dbReference type="Gene3D" id="3.20.20.60">
    <property type="entry name" value="Phosphoenolpyruvate-binding domains"/>
    <property type="match status" value="1"/>
</dbReference>
<evidence type="ECO:0000259" key="4">
    <source>
        <dbReference type="Pfam" id="PF03328"/>
    </source>
</evidence>
<keyword evidence="3" id="KW-0456">Lyase</keyword>
<dbReference type="STRING" id="1579316.RC74_03310"/>
<sequence>MRENKTKTIWAAGGEVLTGWLAIPSSLSAEMMAQQDFDAITIDMQHGCADYADTLSMLQAISTTDRTPFVRVPWNDPAIIGRVLDAGAYGVICPMVNTADECKAFVEACRYFPLGGRSVGPIRAGLYGGSDYFANANDTIITMAMIEHKDGLANLDAILSTPGLNAIFVGPSDLAVSMGHTPGFDPKWDDVIDAIQLIAERCEAHGVIPGIHVGSVEYGQKMRDMGYKFQAFQSDFRMLQVAYANALPAFRAGKSS</sequence>
<name>A0A126UWG3_9RHOB</name>
<dbReference type="SUPFAM" id="SSF51621">
    <property type="entry name" value="Phosphoenolpyruvate/pyruvate domain"/>
    <property type="match status" value="1"/>
</dbReference>
<evidence type="ECO:0000256" key="1">
    <source>
        <dbReference type="ARBA" id="ARBA00005568"/>
    </source>
</evidence>
<dbReference type="Pfam" id="PF03328">
    <property type="entry name" value="HpcH_HpaI"/>
    <property type="match status" value="1"/>
</dbReference>
<dbReference type="GO" id="GO:0016832">
    <property type="term" value="F:aldehyde-lyase activity"/>
    <property type="evidence" value="ECO:0007669"/>
    <property type="project" value="TreeGrafter"/>
</dbReference>
<dbReference type="InterPro" id="IPR050251">
    <property type="entry name" value="HpcH-HpaI_aldolase"/>
</dbReference>
<dbReference type="OrthoDB" id="9802624at2"/>
<dbReference type="PANTHER" id="PTHR30502:SF0">
    <property type="entry name" value="PHOSPHOENOLPYRUVATE CARBOXYLASE FAMILY PROTEIN"/>
    <property type="match status" value="1"/>
</dbReference>